<feature type="repeat" description="ANK" evidence="1">
    <location>
        <begin position="486"/>
        <end position="518"/>
    </location>
</feature>
<organism evidence="3 4">
    <name type="scientific">Coccidioides immitis (strain RS)</name>
    <name type="common">Valley fever fungus</name>
    <dbReference type="NCBI Taxonomy" id="246410"/>
    <lineage>
        <taxon>Eukaryota</taxon>
        <taxon>Fungi</taxon>
        <taxon>Dikarya</taxon>
        <taxon>Ascomycota</taxon>
        <taxon>Pezizomycotina</taxon>
        <taxon>Eurotiomycetes</taxon>
        <taxon>Eurotiomycetidae</taxon>
        <taxon>Onygenales</taxon>
        <taxon>Onygenaceae</taxon>
        <taxon>Coccidioides</taxon>
    </lineage>
</organism>
<gene>
    <name evidence="3" type="ORF">CIMG_07774</name>
</gene>
<dbReference type="SUPFAM" id="SSF48403">
    <property type="entry name" value="Ankyrin repeat"/>
    <property type="match status" value="1"/>
</dbReference>
<dbReference type="OrthoDB" id="341259at2759"/>
<evidence type="ECO:0000256" key="1">
    <source>
        <dbReference type="PROSITE-ProRule" id="PRU00023"/>
    </source>
</evidence>
<dbReference type="Pfam" id="PF00023">
    <property type="entry name" value="Ank"/>
    <property type="match status" value="2"/>
</dbReference>
<dbReference type="InterPro" id="IPR002110">
    <property type="entry name" value="Ankyrin_rpt"/>
</dbReference>
<dbReference type="Pfam" id="PF12796">
    <property type="entry name" value="Ank_2"/>
    <property type="match status" value="1"/>
</dbReference>
<dbReference type="SMART" id="SM00248">
    <property type="entry name" value="ANK"/>
    <property type="match status" value="6"/>
</dbReference>
<feature type="region of interest" description="Disordered" evidence="2">
    <location>
        <begin position="214"/>
        <end position="234"/>
    </location>
</feature>
<dbReference type="InParanoid" id="J3K432"/>
<dbReference type="InterPro" id="IPR051616">
    <property type="entry name" value="Cul2-RING_E3_ligase_SR"/>
</dbReference>
<feature type="repeat" description="ANK" evidence="1">
    <location>
        <begin position="589"/>
        <end position="621"/>
    </location>
</feature>
<dbReference type="PANTHER" id="PTHR46224:SF64">
    <property type="entry name" value="IQ MOTIF AND ANKYRIN REPEAT DOMAIN-CONTAINING PROTEIN 1"/>
    <property type="match status" value="1"/>
</dbReference>
<dbReference type="PANTHER" id="PTHR46224">
    <property type="entry name" value="ANKYRIN REPEAT FAMILY PROTEIN"/>
    <property type="match status" value="1"/>
</dbReference>
<evidence type="ECO:0000256" key="2">
    <source>
        <dbReference type="SAM" id="MobiDB-lite"/>
    </source>
</evidence>
<dbReference type="KEGG" id="cim:CIMG_07774"/>
<dbReference type="PROSITE" id="PS50088">
    <property type="entry name" value="ANK_REPEAT"/>
    <property type="match status" value="2"/>
</dbReference>
<keyword evidence="4" id="KW-1185">Reference proteome</keyword>
<dbReference type="RefSeq" id="XP_001240611.1">
    <property type="nucleotide sequence ID" value="XM_001240610.1"/>
</dbReference>
<dbReference type="GeneID" id="4560651"/>
<dbReference type="Proteomes" id="UP000001261">
    <property type="component" value="Unassembled WGS sequence"/>
</dbReference>
<feature type="compositionally biased region" description="Polar residues" evidence="2">
    <location>
        <begin position="781"/>
        <end position="790"/>
    </location>
</feature>
<name>J3K432_COCIM</name>
<dbReference type="InterPro" id="IPR036770">
    <property type="entry name" value="Ankyrin_rpt-contain_sf"/>
</dbReference>
<dbReference type="PROSITE" id="PS50297">
    <property type="entry name" value="ANK_REP_REGION"/>
    <property type="match status" value="2"/>
</dbReference>
<evidence type="ECO:0000313" key="3">
    <source>
        <dbReference type="EMBL" id="EAS29028.3"/>
    </source>
</evidence>
<dbReference type="AlphaFoldDB" id="J3K432"/>
<dbReference type="STRING" id="246410.J3K432"/>
<dbReference type="VEuPathDB" id="FungiDB:CIMG_07774"/>
<dbReference type="EMBL" id="GG704913">
    <property type="protein sequence ID" value="EAS29028.3"/>
    <property type="molecule type" value="Genomic_DNA"/>
</dbReference>
<reference evidence="4" key="1">
    <citation type="journal article" date="2009" name="Genome Res.">
        <title>Comparative genomic analyses of the human fungal pathogens Coccidioides and their relatives.</title>
        <authorList>
            <person name="Sharpton T.J."/>
            <person name="Stajich J.E."/>
            <person name="Rounsley S.D."/>
            <person name="Gardner M.J."/>
            <person name="Wortman J.R."/>
            <person name="Jordar V.S."/>
            <person name="Maiti R."/>
            <person name="Kodira C.D."/>
            <person name="Neafsey D.E."/>
            <person name="Zeng Q."/>
            <person name="Hung C.-Y."/>
            <person name="McMahan C."/>
            <person name="Muszewska A."/>
            <person name="Grynberg M."/>
            <person name="Mandel M.A."/>
            <person name="Kellner E.M."/>
            <person name="Barker B.M."/>
            <person name="Galgiani J.N."/>
            <person name="Orbach M.J."/>
            <person name="Kirkland T.N."/>
            <person name="Cole G.T."/>
            <person name="Henn M.R."/>
            <person name="Birren B.W."/>
            <person name="Taylor J.W."/>
        </authorList>
    </citation>
    <scope>NUCLEOTIDE SEQUENCE [LARGE SCALE GENOMIC DNA]</scope>
    <source>
        <strain evidence="4">RS</strain>
    </source>
</reference>
<evidence type="ECO:0000313" key="4">
    <source>
        <dbReference type="Proteomes" id="UP000001261"/>
    </source>
</evidence>
<accession>J3K432</accession>
<protein>
    <submittedName>
        <fullName evidence="3">Ankyrin repeat protein</fullName>
    </submittedName>
</protein>
<feature type="region of interest" description="Disordered" evidence="2">
    <location>
        <begin position="781"/>
        <end position="803"/>
    </location>
</feature>
<sequence length="803" mass="88635">MDPLSITASIAGVTTLAFQICSSLAELRSLCKSLPGRLHAINNEVSDLEVVLHQVAILVKNRANILPETQIAAIPYLLKQAALKLSELKSVVDKLLDAVGKAKFGLSGAYAWRKEQDTLKALQDDIRSIKCNLNILLGASNSHDMVQIYLSIQAISAFTLQSSQEQVAMKDKFIDTLTTVDERITRVEQMLQTQTHQLQATQFQQVGALYNVRRTNRRQSRSRPNNPTVTTPNSEGLAVRVSPYVVSCRSDCRCSCHKQQKSSTPALLNRVFGQLFIGYAGLPFVSPKCDIESCRKSQASQVSLEYWFPLGFFSSTIVRMQLGHHHNMGSLFHLDTLTRVPDSAQCVNLAVKGDIDGLKHLFTHGLASPRDVSTSRGYSLLRWALYAKQYDTCEFLIYAGADPDYRPLAGSDNSPRIKACHFLLEGGLPDQGVVALKTITKGSYFEDFIEDSNFTQIHRVVLGLSLLDLEDEIVLHPEDLNATDSMGRTPLAWAAARGDSRSVVTLLSHGADPNITDIQLSGPVSNAAARGHTVCVRLLLEAGADPDPPLPSGVRKGSPLTVATRNAVDPMLLKSLLDFGAVVDSRGTDGQTPLIHASQMDNSSFAMLLLEYGADINAFTDTGSTPLTTAITYNSHNVLRLILDRWHEYSSCPRLKGPNLLELVALYADIETINILAGTEHFRLRSDRQYTLGDFKSRLLKRPDVTENLAFAFDELLDIINHMPDTREGTESILEAGFYSCTSSPIVLEDGQGFERLARRFFPCLSSSDSDSDQNIKWQSWSDESSNDNFQDALEDIHSESKR</sequence>
<proteinExistence type="predicted"/>
<dbReference type="Gene3D" id="1.25.40.20">
    <property type="entry name" value="Ankyrin repeat-containing domain"/>
    <property type="match status" value="2"/>
</dbReference>
<reference evidence="4" key="2">
    <citation type="journal article" date="2010" name="Genome Res.">
        <title>Population genomic sequencing of Coccidioides fungi reveals recent hybridization and transposon control.</title>
        <authorList>
            <person name="Neafsey D.E."/>
            <person name="Barker B.M."/>
            <person name="Sharpton T.J."/>
            <person name="Stajich J.E."/>
            <person name="Park D.J."/>
            <person name="Whiston E."/>
            <person name="Hung C.-Y."/>
            <person name="McMahan C."/>
            <person name="White J."/>
            <person name="Sykes S."/>
            <person name="Heiman D."/>
            <person name="Young S."/>
            <person name="Zeng Q."/>
            <person name="Abouelleil A."/>
            <person name="Aftuck L."/>
            <person name="Bessette D."/>
            <person name="Brown A."/>
            <person name="FitzGerald M."/>
            <person name="Lui A."/>
            <person name="Macdonald J.P."/>
            <person name="Priest M."/>
            <person name="Orbach M.J."/>
            <person name="Galgiani J.N."/>
            <person name="Kirkland T.N."/>
            <person name="Cole G.T."/>
            <person name="Birren B.W."/>
            <person name="Henn M.R."/>
            <person name="Taylor J.W."/>
            <person name="Rounsley S.D."/>
        </authorList>
    </citation>
    <scope>GENOME REANNOTATION</scope>
    <source>
        <strain evidence="4">RS</strain>
    </source>
</reference>
<dbReference type="OMA" id="ACHFLLE"/>
<keyword evidence="1" id="KW-0040">ANK repeat</keyword>